<dbReference type="RefSeq" id="WP_012135409.1">
    <property type="nucleotide sequence ID" value="NC_009792.1"/>
</dbReference>
<feature type="compositionally biased region" description="Basic and acidic residues" evidence="1">
    <location>
        <begin position="38"/>
        <end position="58"/>
    </location>
</feature>
<dbReference type="Proteomes" id="UP000008148">
    <property type="component" value="Chromosome"/>
</dbReference>
<dbReference type="EMBL" id="CP000822">
    <property type="protein sequence ID" value="ABV15737.1"/>
    <property type="molecule type" value="Genomic_DNA"/>
</dbReference>
<dbReference type="KEGG" id="cko:CKO_04692"/>
<accession>A8AQH3</accession>
<dbReference type="HOGENOM" id="CLU_2245156_0_0_6"/>
<name>A8AQH3_CITK8</name>
<dbReference type="AlphaFoldDB" id="A8AQH3"/>
<evidence type="ECO:0000313" key="2">
    <source>
        <dbReference type="EMBL" id="ABV15737.1"/>
    </source>
</evidence>
<organism evidence="2 3">
    <name type="scientific">Citrobacter koseri (strain ATCC BAA-895 / CDC 4225-83 / SGSC4696)</name>
    <dbReference type="NCBI Taxonomy" id="290338"/>
    <lineage>
        <taxon>Bacteria</taxon>
        <taxon>Pseudomonadati</taxon>
        <taxon>Pseudomonadota</taxon>
        <taxon>Gammaproteobacteria</taxon>
        <taxon>Enterobacterales</taxon>
        <taxon>Enterobacteriaceae</taxon>
        <taxon>Citrobacter</taxon>
    </lineage>
</organism>
<keyword evidence="3" id="KW-1185">Reference proteome</keyword>
<feature type="region of interest" description="Disordered" evidence="1">
    <location>
        <begin position="38"/>
        <end position="68"/>
    </location>
</feature>
<gene>
    <name evidence="2" type="ordered locus">CKO_04692</name>
</gene>
<protein>
    <submittedName>
        <fullName evidence="2">Uncharacterized protein</fullName>
    </submittedName>
</protein>
<dbReference type="GeneID" id="45138217"/>
<dbReference type="OrthoDB" id="6631726at2"/>
<sequence>MFTSTKENSNEDFGWIIGATQVFQVSKISQIAQECSERGKKQAFSKKDPKNACAKKWDPYNAPPLRRQSETLHKMVGTTKRKILKNGVDSERGKRNIRHLATER</sequence>
<proteinExistence type="predicted"/>
<evidence type="ECO:0000256" key="1">
    <source>
        <dbReference type="SAM" id="MobiDB-lite"/>
    </source>
</evidence>
<reference evidence="2 3" key="1">
    <citation type="submission" date="2007-08" db="EMBL/GenBank/DDBJ databases">
        <authorList>
            <consortium name="The Citrobacter koseri Genome Sequencing Project"/>
            <person name="McClelland M."/>
            <person name="Sanderson E.K."/>
            <person name="Porwollik S."/>
            <person name="Spieth J."/>
            <person name="Clifton W.S."/>
            <person name="Latreille P."/>
            <person name="Courtney L."/>
            <person name="Wang C."/>
            <person name="Pepin K."/>
            <person name="Bhonagiri V."/>
            <person name="Nash W."/>
            <person name="Johnson M."/>
            <person name="Thiruvilangam P."/>
            <person name="Wilson R."/>
        </authorList>
    </citation>
    <scope>NUCLEOTIDE SEQUENCE [LARGE SCALE GENOMIC DNA]</scope>
    <source>
        <strain evidence="3">ATCC BAA-895 / CDC 4225-83 / SGSC4696</strain>
    </source>
</reference>
<evidence type="ECO:0000313" key="3">
    <source>
        <dbReference type="Proteomes" id="UP000008148"/>
    </source>
</evidence>